<feature type="region of interest" description="Disordered" evidence="1">
    <location>
        <begin position="76"/>
        <end position="106"/>
    </location>
</feature>
<dbReference type="Proteomes" id="UP001189429">
    <property type="component" value="Unassembled WGS sequence"/>
</dbReference>
<sequence length="106" mass="10749">MVKNAEDDLGGLLELGAAPPAESLPGGEDEEEQAFVEKPPADAPSATAVAAAAAAAVKEADPMADIFGDFDSADEAEAARDAALEKANADEEEGDGEPLAKRPREA</sequence>
<feature type="region of interest" description="Disordered" evidence="1">
    <location>
        <begin position="1"/>
        <end position="42"/>
    </location>
</feature>
<name>A0ABN9SKI4_9DINO</name>
<evidence type="ECO:0000313" key="2">
    <source>
        <dbReference type="EMBL" id="CAK0832298.1"/>
    </source>
</evidence>
<proteinExistence type="predicted"/>
<organism evidence="2 3">
    <name type="scientific">Prorocentrum cordatum</name>
    <dbReference type="NCBI Taxonomy" id="2364126"/>
    <lineage>
        <taxon>Eukaryota</taxon>
        <taxon>Sar</taxon>
        <taxon>Alveolata</taxon>
        <taxon>Dinophyceae</taxon>
        <taxon>Prorocentrales</taxon>
        <taxon>Prorocentraceae</taxon>
        <taxon>Prorocentrum</taxon>
    </lineage>
</organism>
<feature type="compositionally biased region" description="Basic and acidic residues" evidence="1">
    <location>
        <begin position="77"/>
        <end position="89"/>
    </location>
</feature>
<evidence type="ECO:0000313" key="3">
    <source>
        <dbReference type="Proteomes" id="UP001189429"/>
    </source>
</evidence>
<accession>A0ABN9SKI4</accession>
<gene>
    <name evidence="2" type="ORF">PCOR1329_LOCUS30354</name>
</gene>
<reference evidence="2" key="1">
    <citation type="submission" date="2023-10" db="EMBL/GenBank/DDBJ databases">
        <authorList>
            <person name="Chen Y."/>
            <person name="Shah S."/>
            <person name="Dougan E. K."/>
            <person name="Thang M."/>
            <person name="Chan C."/>
        </authorList>
    </citation>
    <scope>NUCLEOTIDE SEQUENCE [LARGE SCALE GENOMIC DNA]</scope>
</reference>
<evidence type="ECO:0000256" key="1">
    <source>
        <dbReference type="SAM" id="MobiDB-lite"/>
    </source>
</evidence>
<feature type="compositionally biased region" description="Low complexity" evidence="1">
    <location>
        <begin position="10"/>
        <end position="26"/>
    </location>
</feature>
<comment type="caution">
    <text evidence="2">The sequence shown here is derived from an EMBL/GenBank/DDBJ whole genome shotgun (WGS) entry which is preliminary data.</text>
</comment>
<protein>
    <submittedName>
        <fullName evidence="2">Uncharacterized protein</fullName>
    </submittedName>
</protein>
<dbReference type="EMBL" id="CAUYUJ010011645">
    <property type="protein sequence ID" value="CAK0832298.1"/>
    <property type="molecule type" value="Genomic_DNA"/>
</dbReference>
<keyword evidence="3" id="KW-1185">Reference proteome</keyword>